<keyword evidence="5" id="KW-1185">Reference proteome</keyword>
<dbReference type="InterPro" id="IPR004175">
    <property type="entry name" value="RNA_CPDase"/>
</dbReference>
<dbReference type="Proteomes" id="UP000001661">
    <property type="component" value="Chromosome"/>
</dbReference>
<comment type="function">
    <text evidence="2">Hydrolyzes RNA 2',3'-cyclic phosphodiester to an RNA 2'-phosphomonoester.</text>
</comment>
<dbReference type="SUPFAM" id="SSF55144">
    <property type="entry name" value="LigT-like"/>
    <property type="match status" value="1"/>
</dbReference>
<organism evidence="4 5">
    <name type="scientific">Acetohalobium arabaticum (strain ATCC 49924 / DSM 5501 / Z-7288)</name>
    <dbReference type="NCBI Taxonomy" id="574087"/>
    <lineage>
        <taxon>Bacteria</taxon>
        <taxon>Bacillati</taxon>
        <taxon>Bacillota</taxon>
        <taxon>Clostridia</taxon>
        <taxon>Halanaerobiales</taxon>
        <taxon>Halobacteroidaceae</taxon>
        <taxon>Acetohalobium</taxon>
    </lineage>
</organism>
<dbReference type="STRING" id="574087.Acear_0668"/>
<dbReference type="KEGG" id="aar:Acear_0668"/>
<evidence type="ECO:0000256" key="2">
    <source>
        <dbReference type="HAMAP-Rule" id="MF_01940"/>
    </source>
</evidence>
<dbReference type="GO" id="GO:0008664">
    <property type="term" value="F:RNA 2',3'-cyclic 3'-phosphodiesterase activity"/>
    <property type="evidence" value="ECO:0007669"/>
    <property type="project" value="UniProtKB-EC"/>
</dbReference>
<dbReference type="EC" id="3.1.4.58" evidence="2"/>
<name>D9QVE9_ACEAZ</name>
<sequence>MRSFIAVDLANEEVKDKLVEIQKEIKALHSGKIKLVKPENLHLTLKFLGEIEDTEVEELEEMLEGFKEYSQQEINVSELGVFPHYGYMKVIWAGLKENETLKQIKSELEDKSAELGFDRDTKDFHPHITIGRVKNIWAKDKLVNKLKEFVDQDFGKLKLDKLKLKKSTLTSDGPVYETISEVELN</sequence>
<feature type="short sequence motif" description="HXTX 1" evidence="2">
    <location>
        <begin position="42"/>
        <end position="45"/>
    </location>
</feature>
<feature type="short sequence motif" description="HXTX 2" evidence="2">
    <location>
        <begin position="127"/>
        <end position="130"/>
    </location>
</feature>
<comment type="catalytic activity">
    <reaction evidence="2">
        <text>a 3'-end 2',3'-cyclophospho-ribonucleotide-RNA + H2O = a 3'-end 2'-phospho-ribonucleotide-RNA + H(+)</text>
        <dbReference type="Rhea" id="RHEA:11828"/>
        <dbReference type="Rhea" id="RHEA-COMP:10464"/>
        <dbReference type="Rhea" id="RHEA-COMP:17353"/>
        <dbReference type="ChEBI" id="CHEBI:15377"/>
        <dbReference type="ChEBI" id="CHEBI:15378"/>
        <dbReference type="ChEBI" id="CHEBI:83064"/>
        <dbReference type="ChEBI" id="CHEBI:173113"/>
        <dbReference type="EC" id="3.1.4.58"/>
    </reaction>
</comment>
<evidence type="ECO:0000256" key="1">
    <source>
        <dbReference type="ARBA" id="ARBA00022801"/>
    </source>
</evidence>
<dbReference type="GO" id="GO:0004113">
    <property type="term" value="F:2',3'-cyclic-nucleotide 3'-phosphodiesterase activity"/>
    <property type="evidence" value="ECO:0007669"/>
    <property type="project" value="InterPro"/>
</dbReference>
<dbReference type="RefSeq" id="WP_013277654.1">
    <property type="nucleotide sequence ID" value="NC_014378.1"/>
</dbReference>
<dbReference type="AlphaFoldDB" id="D9QVE9"/>
<proteinExistence type="inferred from homology"/>
<dbReference type="PANTHER" id="PTHR35561">
    <property type="entry name" value="RNA 2',3'-CYCLIC PHOSPHODIESTERASE"/>
    <property type="match status" value="1"/>
</dbReference>
<gene>
    <name evidence="4" type="ordered locus">Acear_0668</name>
</gene>
<evidence type="ECO:0000313" key="4">
    <source>
        <dbReference type="EMBL" id="ADL12208.1"/>
    </source>
</evidence>
<dbReference type="InterPro" id="IPR019510">
    <property type="entry name" value="AKAP7-like_phosphoesterase"/>
</dbReference>
<feature type="domain" description="A-kinase anchor protein 7-like phosphoesterase" evidence="3">
    <location>
        <begin position="4"/>
        <end position="184"/>
    </location>
</feature>
<dbReference type="InterPro" id="IPR009097">
    <property type="entry name" value="Cyclic_Pdiesterase"/>
</dbReference>
<comment type="similarity">
    <text evidence="2">Belongs to the 2H phosphoesterase superfamily. ThpR family.</text>
</comment>
<dbReference type="HAMAP" id="MF_01940">
    <property type="entry name" value="RNA_CPDase"/>
    <property type="match status" value="1"/>
</dbReference>
<accession>D9QVE9</accession>
<dbReference type="Gene3D" id="3.90.1140.10">
    <property type="entry name" value="Cyclic phosphodiesterase"/>
    <property type="match status" value="1"/>
</dbReference>
<dbReference type="NCBIfam" id="TIGR02258">
    <property type="entry name" value="2_5_ligase"/>
    <property type="match status" value="1"/>
</dbReference>
<dbReference type="HOGENOM" id="CLU_081251_3_4_9"/>
<keyword evidence="4" id="KW-0436">Ligase</keyword>
<feature type="active site" description="Proton donor" evidence="2">
    <location>
        <position position="42"/>
    </location>
</feature>
<protein>
    <recommendedName>
        <fullName evidence="2">RNA 2',3'-cyclic phosphodiesterase</fullName>
        <shortName evidence="2">RNA 2',3'-CPDase</shortName>
        <ecNumber evidence="2">3.1.4.58</ecNumber>
    </recommendedName>
</protein>
<reference evidence="4 5" key="1">
    <citation type="journal article" date="2010" name="Stand. Genomic Sci.">
        <title>Complete genome sequence of Acetohalobium arabaticum type strain (Z-7288).</title>
        <authorList>
            <person name="Sikorski J."/>
            <person name="Lapidus A."/>
            <person name="Chertkov O."/>
            <person name="Lucas S."/>
            <person name="Copeland A."/>
            <person name="Glavina Del Rio T."/>
            <person name="Nolan M."/>
            <person name="Tice H."/>
            <person name="Cheng J.F."/>
            <person name="Han C."/>
            <person name="Brambilla E."/>
            <person name="Pitluck S."/>
            <person name="Liolios K."/>
            <person name="Ivanova N."/>
            <person name="Mavromatis K."/>
            <person name="Mikhailova N."/>
            <person name="Pati A."/>
            <person name="Bruce D."/>
            <person name="Detter C."/>
            <person name="Tapia R."/>
            <person name="Goodwin L."/>
            <person name="Chen A."/>
            <person name="Palaniappan K."/>
            <person name="Land M."/>
            <person name="Hauser L."/>
            <person name="Chang Y.J."/>
            <person name="Jeffries C.D."/>
            <person name="Rohde M."/>
            <person name="Goker M."/>
            <person name="Spring S."/>
            <person name="Woyke T."/>
            <person name="Bristow J."/>
            <person name="Eisen J.A."/>
            <person name="Markowitz V."/>
            <person name="Hugenholtz P."/>
            <person name="Kyrpides N.C."/>
            <person name="Klenk H.P."/>
        </authorList>
    </citation>
    <scope>NUCLEOTIDE SEQUENCE [LARGE SCALE GENOMIC DNA]</scope>
    <source>
        <strain evidence="5">ATCC 49924 / DSM 5501 / Z-7288</strain>
    </source>
</reference>
<dbReference type="EMBL" id="CP002105">
    <property type="protein sequence ID" value="ADL12208.1"/>
    <property type="molecule type" value="Genomic_DNA"/>
</dbReference>
<evidence type="ECO:0000313" key="5">
    <source>
        <dbReference type="Proteomes" id="UP000001661"/>
    </source>
</evidence>
<dbReference type="eggNOG" id="COG1514">
    <property type="taxonomic scope" value="Bacteria"/>
</dbReference>
<feature type="active site" description="Proton acceptor" evidence="2">
    <location>
        <position position="127"/>
    </location>
</feature>
<keyword evidence="1 2" id="KW-0378">Hydrolase</keyword>
<dbReference type="Pfam" id="PF10469">
    <property type="entry name" value="AKAP7_NLS"/>
    <property type="match status" value="1"/>
</dbReference>
<dbReference type="PANTHER" id="PTHR35561:SF1">
    <property type="entry name" value="RNA 2',3'-CYCLIC PHOSPHODIESTERASE"/>
    <property type="match status" value="1"/>
</dbReference>
<dbReference type="GO" id="GO:0016874">
    <property type="term" value="F:ligase activity"/>
    <property type="evidence" value="ECO:0007669"/>
    <property type="project" value="UniProtKB-KW"/>
</dbReference>
<evidence type="ECO:0000259" key="3">
    <source>
        <dbReference type="Pfam" id="PF10469"/>
    </source>
</evidence>